<dbReference type="GO" id="GO:0022857">
    <property type="term" value="F:transmembrane transporter activity"/>
    <property type="evidence" value="ECO:0007669"/>
    <property type="project" value="InterPro"/>
</dbReference>
<feature type="transmembrane region" description="Helical" evidence="8">
    <location>
        <begin position="136"/>
        <end position="157"/>
    </location>
</feature>
<keyword evidence="7 8" id="KW-0472">Membrane</keyword>
<feature type="transmembrane region" description="Helical" evidence="8">
    <location>
        <begin position="169"/>
        <end position="189"/>
    </location>
</feature>
<evidence type="ECO:0000313" key="9">
    <source>
        <dbReference type="EMBL" id="PRH84851.1"/>
    </source>
</evidence>
<sequence>MSSYSLNRQAPFLLLINAAVLAAGALLAGSSFIDSYNLQSMASQVPELGLLALGVMLAMISGNGGIDLSGIALANLAGIAAFQVTSHFIVADDAPTLFFWGFTGLALLVGLIGGLVNGSVIAYARLTPLIATLGTQLLFTGIAVFLTNGSAITMGFIEPLDDFGNMPVLGVPVCFALFLAIAAGLAFLLKYTPFGMKLMLLGSNSKAARYGGINEKRMLLVTYTLCGVLSSVAGVIIAARNSSVKWDYGGSYVLIAILIAVLAGVKPEGGYGKVICVLLAATALQILSSLFNFMNISNFFRDLAWGVLLLALLAFSRVHLGVWFTPKRR</sequence>
<feature type="transmembrane region" description="Helical" evidence="8">
    <location>
        <begin position="272"/>
        <end position="291"/>
    </location>
</feature>
<evidence type="ECO:0000256" key="1">
    <source>
        <dbReference type="ARBA" id="ARBA00004651"/>
    </source>
</evidence>
<feature type="transmembrane region" description="Helical" evidence="8">
    <location>
        <begin position="97"/>
        <end position="124"/>
    </location>
</feature>
<dbReference type="PANTHER" id="PTHR32196:SF21">
    <property type="entry name" value="ABC TRANSPORTER PERMEASE PROTEIN YPHD-RELATED"/>
    <property type="match status" value="1"/>
</dbReference>
<keyword evidence="2" id="KW-0813">Transport</keyword>
<feature type="transmembrane region" description="Helical" evidence="8">
    <location>
        <begin position="48"/>
        <end position="66"/>
    </location>
</feature>
<evidence type="ECO:0000256" key="4">
    <source>
        <dbReference type="ARBA" id="ARBA00022519"/>
    </source>
</evidence>
<evidence type="ECO:0000256" key="8">
    <source>
        <dbReference type="SAM" id="Phobius"/>
    </source>
</evidence>
<reference evidence="9 10" key="1">
    <citation type="submission" date="2018-02" db="EMBL/GenBank/DDBJ databases">
        <title>Whole genome sequencing of endophytic bacterium.</title>
        <authorList>
            <person name="Eedara R."/>
            <person name="Podile A.R."/>
        </authorList>
    </citation>
    <scope>NUCLEOTIDE SEQUENCE [LARGE SCALE GENOMIC DNA]</scope>
    <source>
        <strain evidence="9 10">RP1T</strain>
    </source>
</reference>
<dbReference type="OrthoDB" id="7947581at2"/>
<keyword evidence="6 8" id="KW-1133">Transmembrane helix</keyword>
<feature type="transmembrane region" description="Helical" evidence="8">
    <location>
        <begin position="303"/>
        <end position="324"/>
    </location>
</feature>
<feature type="transmembrane region" description="Helical" evidence="8">
    <location>
        <begin position="73"/>
        <end position="91"/>
    </location>
</feature>
<dbReference type="InterPro" id="IPR001851">
    <property type="entry name" value="ABC_transp_permease"/>
</dbReference>
<dbReference type="Pfam" id="PF02653">
    <property type="entry name" value="BPD_transp_2"/>
    <property type="match status" value="1"/>
</dbReference>
<organism evidence="9 10">
    <name type="scientific">Labrys okinawensis</name>
    <dbReference type="NCBI Taxonomy" id="346911"/>
    <lineage>
        <taxon>Bacteria</taxon>
        <taxon>Pseudomonadati</taxon>
        <taxon>Pseudomonadota</taxon>
        <taxon>Alphaproteobacteria</taxon>
        <taxon>Hyphomicrobiales</taxon>
        <taxon>Xanthobacteraceae</taxon>
        <taxon>Labrys</taxon>
    </lineage>
</organism>
<dbReference type="GO" id="GO:0005886">
    <property type="term" value="C:plasma membrane"/>
    <property type="evidence" value="ECO:0007669"/>
    <property type="project" value="UniProtKB-SubCell"/>
</dbReference>
<dbReference type="CDD" id="cd06579">
    <property type="entry name" value="TM_PBP1_transp_AraH_like"/>
    <property type="match status" value="1"/>
</dbReference>
<dbReference type="RefSeq" id="WP_105864841.1">
    <property type="nucleotide sequence ID" value="NZ_PUEJ01000011.1"/>
</dbReference>
<evidence type="ECO:0000256" key="7">
    <source>
        <dbReference type="ARBA" id="ARBA00023136"/>
    </source>
</evidence>
<evidence type="ECO:0000256" key="2">
    <source>
        <dbReference type="ARBA" id="ARBA00022448"/>
    </source>
</evidence>
<evidence type="ECO:0000256" key="6">
    <source>
        <dbReference type="ARBA" id="ARBA00022989"/>
    </source>
</evidence>
<protein>
    <submittedName>
        <fullName evidence="9">Sugar ABC transporter permease</fullName>
    </submittedName>
</protein>
<keyword evidence="3" id="KW-1003">Cell membrane</keyword>
<dbReference type="EMBL" id="PUEJ01000011">
    <property type="protein sequence ID" value="PRH84851.1"/>
    <property type="molecule type" value="Genomic_DNA"/>
</dbReference>
<comment type="subcellular location">
    <subcellularLocation>
        <location evidence="1">Cell membrane</location>
        <topology evidence="1">Multi-pass membrane protein</topology>
    </subcellularLocation>
</comment>
<evidence type="ECO:0000313" key="10">
    <source>
        <dbReference type="Proteomes" id="UP000237682"/>
    </source>
</evidence>
<feature type="transmembrane region" description="Helical" evidence="8">
    <location>
        <begin position="12"/>
        <end position="33"/>
    </location>
</feature>
<accession>A0A2S9Q674</accession>
<keyword evidence="5 8" id="KW-0812">Transmembrane</keyword>
<evidence type="ECO:0000256" key="5">
    <source>
        <dbReference type="ARBA" id="ARBA00022692"/>
    </source>
</evidence>
<keyword evidence="10" id="KW-1185">Reference proteome</keyword>
<keyword evidence="4" id="KW-0997">Cell inner membrane</keyword>
<feature type="transmembrane region" description="Helical" evidence="8">
    <location>
        <begin position="246"/>
        <end position="265"/>
    </location>
</feature>
<name>A0A2S9Q674_9HYPH</name>
<evidence type="ECO:0000256" key="3">
    <source>
        <dbReference type="ARBA" id="ARBA00022475"/>
    </source>
</evidence>
<comment type="caution">
    <text evidence="9">The sequence shown here is derived from an EMBL/GenBank/DDBJ whole genome shotgun (WGS) entry which is preliminary data.</text>
</comment>
<dbReference type="Proteomes" id="UP000237682">
    <property type="component" value="Unassembled WGS sequence"/>
</dbReference>
<feature type="transmembrane region" description="Helical" evidence="8">
    <location>
        <begin position="219"/>
        <end position="240"/>
    </location>
</feature>
<proteinExistence type="predicted"/>
<gene>
    <name evidence="9" type="ORF">C5L14_25310</name>
</gene>
<dbReference type="AlphaFoldDB" id="A0A2S9Q674"/>
<dbReference type="PANTHER" id="PTHR32196">
    <property type="entry name" value="ABC TRANSPORTER PERMEASE PROTEIN YPHD-RELATED-RELATED"/>
    <property type="match status" value="1"/>
</dbReference>